<dbReference type="AlphaFoldDB" id="S5M047"/>
<organism evidence="1 2">
    <name type="scientific">Spiroplasma taiwanense CT-1</name>
    <dbReference type="NCBI Taxonomy" id="1276220"/>
    <lineage>
        <taxon>Bacteria</taxon>
        <taxon>Bacillati</taxon>
        <taxon>Mycoplasmatota</taxon>
        <taxon>Mollicutes</taxon>
        <taxon>Entomoplasmatales</taxon>
        <taxon>Spiroplasmataceae</taxon>
        <taxon>Spiroplasma</taxon>
    </lineage>
</organism>
<evidence type="ECO:0000313" key="2">
    <source>
        <dbReference type="Proteomes" id="UP000014984"/>
    </source>
</evidence>
<sequence length="547" mass="62760">MRNFLFLLSIGTIVASSTTSIVSCGTKPKSNQSTVDQELLNSLKNDINKKFDEHFIKNNVPFIETSKNSIKYNFFKKSNLEKLYSNPNDGEVTLNINSLSDIDYFKNDMQNFANLQDLASSIDSFKNNTENNYSVFLSEVSNVYVGYDFGEEITIKKQTDNNNNVTYSGSFNVKFKWQYYTQAVNIENYDYKGTFTISDDEELIANIIGLTEVGKKFYSDLESPLHFSNVDLNITENESWKDVSETITSFFKVEKNINSLLQKMKEYTDNEQFEITYDTNSFFEDLKVSNNFSHTNNKFLYNTDLQVFNDLVFKTKSTDELWNQFFNLETNVESYKNFESSVNNFTNLWVDESASIQEITNYLTGAYSFGQFKLNNLNLSYAGGNQINLGQIIMPFTYKSNITTISSNNVLGTSVKAKAYLKNLLSDFHQKTKIIENTKSNVRNNPLAATSTTKNSPLWSDLDLDFNGKSYKSFFWKDYNESLKKIVINGENNILKIEGNSNSYVYNWTEGLLISDGTTTKDLTVNLGYFKYRFGHKGAIFYAESDQ</sequence>
<reference evidence="1 2" key="1">
    <citation type="journal article" date="2013" name="Genome Biol. Evol.">
        <title>Comparison of metabolic capacities and inference of gene content evolution in mosquito-associated Spiroplasma diminutum and S. taiwanense.</title>
        <authorList>
            <person name="Lo W.S."/>
            <person name="Ku C."/>
            <person name="Chen L.L."/>
            <person name="Chang T.H."/>
            <person name="Kuo C.H."/>
        </authorList>
    </citation>
    <scope>NUCLEOTIDE SEQUENCE [LARGE SCALE GENOMIC DNA]</scope>
    <source>
        <strain evidence="1">CT-1</strain>
    </source>
</reference>
<evidence type="ECO:0000313" key="1">
    <source>
        <dbReference type="EMBL" id="AGR41377.1"/>
    </source>
</evidence>
<dbReference type="OrthoDB" id="9817719at2"/>
<dbReference type="PATRIC" id="fig|1276220.3.peg.798"/>
<dbReference type="PROSITE" id="PS51257">
    <property type="entry name" value="PROKAR_LIPOPROTEIN"/>
    <property type="match status" value="1"/>
</dbReference>
<evidence type="ECO:0008006" key="3">
    <source>
        <dbReference type="Google" id="ProtNLM"/>
    </source>
</evidence>
<accession>S5M047</accession>
<gene>
    <name evidence="1" type="ORF">STAIW_v1c07810</name>
</gene>
<dbReference type="KEGG" id="stai:STAIW_v1c07810"/>
<dbReference type="EMBL" id="CP005074">
    <property type="protein sequence ID" value="AGR41377.1"/>
    <property type="molecule type" value="Genomic_DNA"/>
</dbReference>
<dbReference type="HOGENOM" id="CLU_497729_0_0_14"/>
<keyword evidence="2" id="KW-1185">Reference proteome</keyword>
<name>S5M047_9MOLU</name>
<dbReference type="Proteomes" id="UP000014984">
    <property type="component" value="Chromosome"/>
</dbReference>
<proteinExistence type="predicted"/>
<protein>
    <recommendedName>
        <fullName evidence="3">Lipoprotein</fullName>
    </recommendedName>
</protein>
<dbReference type="STRING" id="1276220.STAIW_v1c07810"/>
<dbReference type="RefSeq" id="WP_020834516.1">
    <property type="nucleotide sequence ID" value="NC_021846.1"/>
</dbReference>